<keyword evidence="1" id="KW-0472">Membrane</keyword>
<dbReference type="AlphaFoldDB" id="X1K5B0"/>
<protein>
    <recommendedName>
        <fullName evidence="2">CAAX prenyl protease 2/Lysostaphin resistance protein A-like domain-containing protein</fullName>
    </recommendedName>
</protein>
<dbReference type="Pfam" id="PF02517">
    <property type="entry name" value="Rce1-like"/>
    <property type="match status" value="1"/>
</dbReference>
<dbReference type="EMBL" id="BARU01043002">
    <property type="protein sequence ID" value="GAH77248.1"/>
    <property type="molecule type" value="Genomic_DNA"/>
</dbReference>
<evidence type="ECO:0000259" key="2">
    <source>
        <dbReference type="Pfam" id="PF02517"/>
    </source>
</evidence>
<gene>
    <name evidence="3" type="ORF">S03H2_65950</name>
</gene>
<name>X1K5B0_9ZZZZ</name>
<feature type="domain" description="CAAX prenyl protease 2/Lysostaphin resistance protein A-like" evidence="2">
    <location>
        <begin position="2"/>
        <end position="85"/>
    </location>
</feature>
<proteinExistence type="predicted"/>
<keyword evidence="1" id="KW-1133">Transmembrane helix</keyword>
<dbReference type="GO" id="GO:0004175">
    <property type="term" value="F:endopeptidase activity"/>
    <property type="evidence" value="ECO:0007669"/>
    <property type="project" value="UniProtKB-ARBA"/>
</dbReference>
<feature type="non-terminal residue" evidence="3">
    <location>
        <position position="1"/>
    </location>
</feature>
<dbReference type="InterPro" id="IPR003675">
    <property type="entry name" value="Rce1/LyrA-like_dom"/>
</dbReference>
<keyword evidence="1" id="KW-0812">Transmembrane</keyword>
<feature type="transmembrane region" description="Helical" evidence="1">
    <location>
        <begin position="76"/>
        <end position="95"/>
    </location>
</feature>
<dbReference type="GO" id="GO:0080120">
    <property type="term" value="P:CAAX-box protein maturation"/>
    <property type="evidence" value="ECO:0007669"/>
    <property type="project" value="UniProtKB-ARBA"/>
</dbReference>
<feature type="transmembrane region" description="Helical" evidence="1">
    <location>
        <begin position="50"/>
        <end position="69"/>
    </location>
</feature>
<organism evidence="3">
    <name type="scientific">marine sediment metagenome</name>
    <dbReference type="NCBI Taxonomy" id="412755"/>
    <lineage>
        <taxon>unclassified sequences</taxon>
        <taxon>metagenomes</taxon>
        <taxon>ecological metagenomes</taxon>
    </lineage>
</organism>
<evidence type="ECO:0000256" key="1">
    <source>
        <dbReference type="SAM" id="Phobius"/>
    </source>
</evidence>
<evidence type="ECO:0000313" key="3">
    <source>
        <dbReference type="EMBL" id="GAH77248.1"/>
    </source>
</evidence>
<reference evidence="3" key="1">
    <citation type="journal article" date="2014" name="Front. Microbiol.">
        <title>High frequency of phylogenetically diverse reductive dehalogenase-homologous genes in deep subseafloor sedimentary metagenomes.</title>
        <authorList>
            <person name="Kawai M."/>
            <person name="Futagami T."/>
            <person name="Toyoda A."/>
            <person name="Takaki Y."/>
            <person name="Nishi S."/>
            <person name="Hori S."/>
            <person name="Arai W."/>
            <person name="Tsubouchi T."/>
            <person name="Morono Y."/>
            <person name="Uchiyama I."/>
            <person name="Ito T."/>
            <person name="Fujiyama A."/>
            <person name="Inagaki F."/>
            <person name="Takami H."/>
        </authorList>
    </citation>
    <scope>NUCLEOTIDE SEQUENCE</scope>
    <source>
        <strain evidence="3">Expedition CK06-06</strain>
    </source>
</reference>
<sequence length="96" mass="10899">VVSLGEEFFFRGFIQRNLERKIGHHRGILFTAFIFTIFHAWILIFLPLEISLPFILVVLFLGLLFGIVYSETGNIFSTWIGHGLLVSLTGLTVGIF</sequence>
<accession>X1K5B0</accession>
<feature type="transmembrane region" description="Helical" evidence="1">
    <location>
        <begin position="27"/>
        <end position="44"/>
    </location>
</feature>
<comment type="caution">
    <text evidence="3">The sequence shown here is derived from an EMBL/GenBank/DDBJ whole genome shotgun (WGS) entry which is preliminary data.</text>
</comment>